<dbReference type="EMBL" id="ML976682">
    <property type="protein sequence ID" value="KAF1973133.1"/>
    <property type="molecule type" value="Genomic_DNA"/>
</dbReference>
<evidence type="ECO:0000256" key="1">
    <source>
        <dbReference type="SAM" id="MobiDB-lite"/>
    </source>
</evidence>
<evidence type="ECO:0000313" key="3">
    <source>
        <dbReference type="Proteomes" id="UP000800036"/>
    </source>
</evidence>
<evidence type="ECO:0000313" key="2">
    <source>
        <dbReference type="EMBL" id="KAF1973133.1"/>
    </source>
</evidence>
<dbReference type="Proteomes" id="UP000800036">
    <property type="component" value="Unassembled WGS sequence"/>
</dbReference>
<sequence length="463" mass="50179">MRQGFLQDRVKGVTLAGLGLEVDPAVVLLNKLSVCAVIMNRLTHLHLLKRRIPKNFISTRNSRANTLMSLLQLSCVRPVHSSHESRHLRHGKVQTDAHAPSTGEGPEPALHLGKVATFSQPAFWFERKGVGEDVRVSMEGVRRHADDGAGRDEIAVDLVVGGQGARFESAHIANIKVSLVVSMSARKSSAASEAMSRPSKLGRLPVWLCRQSFRMIEKSFPSISPACVAASKPFHAFSAWLRIPVYIAGLFIGNSPSTSTTLRDSRLAIKPLRITLQIHGKPTQPLPRRLDNIIQQSPMLFIPPQRISPAILLTVQESRDTVQTKPMQTQEDLLRQILLALQQRQEALHVPLDQRLRDGLRRGNNTLRIRVREDLLALCVLLCPGEGEQVLPPIDIEHAVEVCALEAGASAVDGAEGGEGGEGDFVGADTYVGAVGAVELVDFAGCVAVIGAEGETPFCGGEG</sequence>
<accession>A0A6A5V6R6</accession>
<feature type="region of interest" description="Disordered" evidence="1">
    <location>
        <begin position="82"/>
        <end position="105"/>
    </location>
</feature>
<name>A0A6A5V6R6_9PLEO</name>
<protein>
    <submittedName>
        <fullName evidence="2">Uncharacterized protein</fullName>
    </submittedName>
</protein>
<proteinExistence type="predicted"/>
<keyword evidence="3" id="KW-1185">Reference proteome</keyword>
<gene>
    <name evidence="2" type="ORF">BU23DRAFT_568446</name>
</gene>
<reference evidence="2" key="1">
    <citation type="journal article" date="2020" name="Stud. Mycol.">
        <title>101 Dothideomycetes genomes: a test case for predicting lifestyles and emergence of pathogens.</title>
        <authorList>
            <person name="Haridas S."/>
            <person name="Albert R."/>
            <person name="Binder M."/>
            <person name="Bloem J."/>
            <person name="Labutti K."/>
            <person name="Salamov A."/>
            <person name="Andreopoulos B."/>
            <person name="Baker S."/>
            <person name="Barry K."/>
            <person name="Bills G."/>
            <person name="Bluhm B."/>
            <person name="Cannon C."/>
            <person name="Castanera R."/>
            <person name="Culley D."/>
            <person name="Daum C."/>
            <person name="Ezra D."/>
            <person name="Gonzalez J."/>
            <person name="Henrissat B."/>
            <person name="Kuo A."/>
            <person name="Liang C."/>
            <person name="Lipzen A."/>
            <person name="Lutzoni F."/>
            <person name="Magnuson J."/>
            <person name="Mondo S."/>
            <person name="Nolan M."/>
            <person name="Ohm R."/>
            <person name="Pangilinan J."/>
            <person name="Park H.-J."/>
            <person name="Ramirez L."/>
            <person name="Alfaro M."/>
            <person name="Sun H."/>
            <person name="Tritt A."/>
            <person name="Yoshinaga Y."/>
            <person name="Zwiers L.-H."/>
            <person name="Turgeon B."/>
            <person name="Goodwin S."/>
            <person name="Spatafora J."/>
            <person name="Crous P."/>
            <person name="Grigoriev I."/>
        </authorList>
    </citation>
    <scope>NUCLEOTIDE SEQUENCE</scope>
    <source>
        <strain evidence="2">CBS 107.79</strain>
    </source>
</reference>
<organism evidence="2 3">
    <name type="scientific">Bimuria novae-zelandiae CBS 107.79</name>
    <dbReference type="NCBI Taxonomy" id="1447943"/>
    <lineage>
        <taxon>Eukaryota</taxon>
        <taxon>Fungi</taxon>
        <taxon>Dikarya</taxon>
        <taxon>Ascomycota</taxon>
        <taxon>Pezizomycotina</taxon>
        <taxon>Dothideomycetes</taxon>
        <taxon>Pleosporomycetidae</taxon>
        <taxon>Pleosporales</taxon>
        <taxon>Massarineae</taxon>
        <taxon>Didymosphaeriaceae</taxon>
        <taxon>Bimuria</taxon>
    </lineage>
</organism>
<dbReference type="AlphaFoldDB" id="A0A6A5V6R6"/>